<dbReference type="CTD" id="6755241"/>
<sequence>MEDAGSDTSEDEEARFSREMDFKRRVLEKLYPNLFESNISSSDAQDMTDVTDPNKVNSEGAESLPPIMDNNWAKDDDDHDLSNTDDIALPRKTKIQKHVGEISNKIHLAELPGKKEITLNDQGNDVHDQVSEQNILTKNQKRKLKKKRRRDRLKEESKASFIRSCLRSAVRKDGVLK</sequence>
<organism evidence="2 3">
    <name type="scientific">Trichoplax adhaerens</name>
    <name type="common">Trichoplax reptans</name>
    <dbReference type="NCBI Taxonomy" id="10228"/>
    <lineage>
        <taxon>Eukaryota</taxon>
        <taxon>Metazoa</taxon>
        <taxon>Placozoa</taxon>
        <taxon>Uniplacotomia</taxon>
        <taxon>Trichoplacea</taxon>
        <taxon>Trichoplacidae</taxon>
        <taxon>Trichoplax</taxon>
    </lineage>
</organism>
<evidence type="ECO:0000313" key="3">
    <source>
        <dbReference type="Proteomes" id="UP000009022"/>
    </source>
</evidence>
<proteinExistence type="predicted"/>
<feature type="region of interest" description="Disordered" evidence="1">
    <location>
        <begin position="118"/>
        <end position="155"/>
    </location>
</feature>
<dbReference type="AlphaFoldDB" id="B3S2L7"/>
<dbReference type="GeneID" id="6755241"/>
<reference evidence="2 3" key="1">
    <citation type="journal article" date="2008" name="Nature">
        <title>The Trichoplax genome and the nature of placozoans.</title>
        <authorList>
            <person name="Srivastava M."/>
            <person name="Begovic E."/>
            <person name="Chapman J."/>
            <person name="Putnam N.H."/>
            <person name="Hellsten U."/>
            <person name="Kawashima T."/>
            <person name="Kuo A."/>
            <person name="Mitros T."/>
            <person name="Salamov A."/>
            <person name="Carpenter M.L."/>
            <person name="Signorovitch A.Y."/>
            <person name="Moreno M.A."/>
            <person name="Kamm K."/>
            <person name="Grimwood J."/>
            <person name="Schmutz J."/>
            <person name="Shapiro H."/>
            <person name="Grigoriev I.V."/>
            <person name="Buss L.W."/>
            <person name="Schierwater B."/>
            <person name="Dellaporta S.L."/>
            <person name="Rokhsar D.S."/>
        </authorList>
    </citation>
    <scope>NUCLEOTIDE SEQUENCE [LARGE SCALE GENOMIC DNA]</scope>
    <source>
        <strain evidence="2 3">Grell-BS-1999</strain>
    </source>
</reference>
<gene>
    <name evidence="2" type="ORF">TRIADDRAFT_58070</name>
</gene>
<feature type="compositionally biased region" description="Basic residues" evidence="1">
    <location>
        <begin position="139"/>
        <end position="151"/>
    </location>
</feature>
<dbReference type="HOGENOM" id="CLU_1519793_0_0_1"/>
<accession>B3S2L7</accession>
<dbReference type="InParanoid" id="B3S2L7"/>
<evidence type="ECO:0000313" key="2">
    <source>
        <dbReference type="EMBL" id="EDV23441.1"/>
    </source>
</evidence>
<evidence type="ECO:0000256" key="1">
    <source>
        <dbReference type="SAM" id="MobiDB-lite"/>
    </source>
</evidence>
<dbReference type="EMBL" id="DS985247">
    <property type="protein sequence ID" value="EDV23441.1"/>
    <property type="molecule type" value="Genomic_DNA"/>
</dbReference>
<keyword evidence="3" id="KW-1185">Reference proteome</keyword>
<feature type="compositionally biased region" description="Basic and acidic residues" evidence="1">
    <location>
        <begin position="118"/>
        <end position="130"/>
    </location>
</feature>
<feature type="region of interest" description="Disordered" evidence="1">
    <location>
        <begin position="40"/>
        <end position="89"/>
    </location>
</feature>
<feature type="compositionally biased region" description="Basic and acidic residues" evidence="1">
    <location>
        <begin position="72"/>
        <end position="82"/>
    </location>
</feature>
<dbReference type="KEGG" id="tad:TRIADDRAFT_58070"/>
<dbReference type="RefSeq" id="XP_002114351.1">
    <property type="nucleotide sequence ID" value="XM_002114315.1"/>
</dbReference>
<dbReference type="Proteomes" id="UP000009022">
    <property type="component" value="Unassembled WGS sequence"/>
</dbReference>
<name>B3S2L7_TRIAD</name>
<protein>
    <submittedName>
        <fullName evidence="2">Uncharacterized protein</fullName>
    </submittedName>
</protein>